<dbReference type="SUPFAM" id="SSF55729">
    <property type="entry name" value="Acyl-CoA N-acyltransferases (Nat)"/>
    <property type="match status" value="1"/>
</dbReference>
<gene>
    <name evidence="4" type="ORF">HYH03_018402</name>
</gene>
<accession>A0A836BMZ6</accession>
<dbReference type="Gene3D" id="3.40.630.30">
    <property type="match status" value="1"/>
</dbReference>
<dbReference type="InterPro" id="IPR050769">
    <property type="entry name" value="NAT_camello-type"/>
</dbReference>
<feature type="compositionally biased region" description="Pro residues" evidence="2">
    <location>
        <begin position="1"/>
        <end position="16"/>
    </location>
</feature>
<protein>
    <recommendedName>
        <fullName evidence="3">N-acetyltransferase domain-containing protein</fullName>
    </recommendedName>
</protein>
<sequence>MLCSPTRPPVRGPPPTHRASAGVASDGALAGFTFRAGQEADGADIRALVLSEKLNPLGLEPSRFTVAEAIEAGADSAVAGAVQAVCLAPASASASADGGAWELRSLVVAPQHRGKGLGSALVRRQLAALPPSAACWLTTVERRTGFYERLGFKRRALTEAPGPMAFEVAAGLVVARVLAGQQLVLLSQERAK</sequence>
<dbReference type="EMBL" id="JAEHOE010000207">
    <property type="protein sequence ID" value="KAG2482696.1"/>
    <property type="molecule type" value="Genomic_DNA"/>
</dbReference>
<reference evidence="4" key="1">
    <citation type="journal article" date="2020" name="bioRxiv">
        <title>Comparative genomics of Chlamydomonas.</title>
        <authorList>
            <person name="Craig R.J."/>
            <person name="Hasan A.R."/>
            <person name="Ness R.W."/>
            <person name="Keightley P.D."/>
        </authorList>
    </citation>
    <scope>NUCLEOTIDE SEQUENCE</scope>
    <source>
        <strain evidence="4">CCAP 11/70</strain>
    </source>
</reference>
<evidence type="ECO:0000259" key="3">
    <source>
        <dbReference type="PROSITE" id="PS51186"/>
    </source>
</evidence>
<dbReference type="GO" id="GO:0008080">
    <property type="term" value="F:N-acetyltransferase activity"/>
    <property type="evidence" value="ECO:0007669"/>
    <property type="project" value="InterPro"/>
</dbReference>
<dbReference type="InterPro" id="IPR000182">
    <property type="entry name" value="GNAT_dom"/>
</dbReference>
<feature type="domain" description="N-acetyltransferase" evidence="3">
    <location>
        <begin position="32"/>
        <end position="169"/>
    </location>
</feature>
<evidence type="ECO:0000313" key="5">
    <source>
        <dbReference type="Proteomes" id="UP000612055"/>
    </source>
</evidence>
<comment type="caution">
    <text evidence="4">The sequence shown here is derived from an EMBL/GenBank/DDBJ whole genome shotgun (WGS) entry which is preliminary data.</text>
</comment>
<dbReference type="Proteomes" id="UP000612055">
    <property type="component" value="Unassembled WGS sequence"/>
</dbReference>
<evidence type="ECO:0000256" key="2">
    <source>
        <dbReference type="SAM" id="MobiDB-lite"/>
    </source>
</evidence>
<dbReference type="PANTHER" id="PTHR13947:SF37">
    <property type="entry name" value="LD18367P"/>
    <property type="match status" value="1"/>
</dbReference>
<evidence type="ECO:0000313" key="4">
    <source>
        <dbReference type="EMBL" id="KAG2482696.1"/>
    </source>
</evidence>
<organism evidence="4 5">
    <name type="scientific">Edaphochlamys debaryana</name>
    <dbReference type="NCBI Taxonomy" id="47281"/>
    <lineage>
        <taxon>Eukaryota</taxon>
        <taxon>Viridiplantae</taxon>
        <taxon>Chlorophyta</taxon>
        <taxon>core chlorophytes</taxon>
        <taxon>Chlorophyceae</taxon>
        <taxon>CS clade</taxon>
        <taxon>Chlamydomonadales</taxon>
        <taxon>Chlamydomonadales incertae sedis</taxon>
        <taxon>Edaphochlamys</taxon>
    </lineage>
</organism>
<dbReference type="Pfam" id="PF13508">
    <property type="entry name" value="Acetyltransf_7"/>
    <property type="match status" value="1"/>
</dbReference>
<name>A0A836BMZ6_9CHLO</name>
<dbReference type="PROSITE" id="PS51186">
    <property type="entry name" value="GNAT"/>
    <property type="match status" value="1"/>
</dbReference>
<feature type="region of interest" description="Disordered" evidence="2">
    <location>
        <begin position="1"/>
        <end position="22"/>
    </location>
</feature>
<dbReference type="OrthoDB" id="41532at2759"/>
<dbReference type="CDD" id="cd04301">
    <property type="entry name" value="NAT_SF"/>
    <property type="match status" value="1"/>
</dbReference>
<dbReference type="InterPro" id="IPR016181">
    <property type="entry name" value="Acyl_CoA_acyltransferase"/>
</dbReference>
<proteinExistence type="predicted"/>
<dbReference type="AlphaFoldDB" id="A0A836BMZ6"/>
<keyword evidence="5" id="KW-1185">Reference proteome</keyword>
<evidence type="ECO:0000256" key="1">
    <source>
        <dbReference type="ARBA" id="ARBA00022679"/>
    </source>
</evidence>
<dbReference type="PANTHER" id="PTHR13947">
    <property type="entry name" value="GNAT FAMILY N-ACETYLTRANSFERASE"/>
    <property type="match status" value="1"/>
</dbReference>
<keyword evidence="1" id="KW-0808">Transferase</keyword>